<reference evidence="4 5" key="1">
    <citation type="journal article" date="2014" name="Nat. Commun.">
        <title>Klebsormidium flaccidum genome reveals primary factors for plant terrestrial adaptation.</title>
        <authorList>
            <person name="Hori K."/>
            <person name="Maruyama F."/>
            <person name="Fujisawa T."/>
            <person name="Togashi T."/>
            <person name="Yamamoto N."/>
            <person name="Seo M."/>
            <person name="Sato S."/>
            <person name="Yamada T."/>
            <person name="Mori H."/>
            <person name="Tajima N."/>
            <person name="Moriyama T."/>
            <person name="Ikeuchi M."/>
            <person name="Watanabe M."/>
            <person name="Wada H."/>
            <person name="Kobayashi K."/>
            <person name="Saito M."/>
            <person name="Masuda T."/>
            <person name="Sasaki-Sekimoto Y."/>
            <person name="Mashiguchi K."/>
            <person name="Awai K."/>
            <person name="Shimojima M."/>
            <person name="Masuda S."/>
            <person name="Iwai M."/>
            <person name="Nobusawa T."/>
            <person name="Narise T."/>
            <person name="Kondo S."/>
            <person name="Saito H."/>
            <person name="Sato R."/>
            <person name="Murakawa M."/>
            <person name="Ihara Y."/>
            <person name="Oshima-Yamada Y."/>
            <person name="Ohtaka K."/>
            <person name="Satoh M."/>
            <person name="Sonobe K."/>
            <person name="Ishii M."/>
            <person name="Ohtani R."/>
            <person name="Kanamori-Sato M."/>
            <person name="Honoki R."/>
            <person name="Miyazaki D."/>
            <person name="Mochizuki H."/>
            <person name="Umetsu J."/>
            <person name="Higashi K."/>
            <person name="Shibata D."/>
            <person name="Kamiya Y."/>
            <person name="Sato N."/>
            <person name="Nakamura Y."/>
            <person name="Tabata S."/>
            <person name="Ida S."/>
            <person name="Kurokawa K."/>
            <person name="Ohta H."/>
        </authorList>
    </citation>
    <scope>NUCLEOTIDE SEQUENCE [LARGE SCALE GENOMIC DNA]</scope>
    <source>
        <strain evidence="4 5">NIES-2285</strain>
    </source>
</reference>
<evidence type="ECO:0000313" key="4">
    <source>
        <dbReference type="EMBL" id="GAQ81793.1"/>
    </source>
</evidence>
<protein>
    <submittedName>
        <fullName evidence="4">Uncharacterized protein</fullName>
    </submittedName>
</protein>
<keyword evidence="2" id="KW-1133">Transmembrane helix</keyword>
<feature type="transmembrane region" description="Helical" evidence="2">
    <location>
        <begin position="84"/>
        <end position="109"/>
    </location>
</feature>
<dbReference type="AlphaFoldDB" id="A0A1Y1HUI8"/>
<name>A0A1Y1HUI8_KLENI</name>
<evidence type="ECO:0000256" key="2">
    <source>
        <dbReference type="SAM" id="Phobius"/>
    </source>
</evidence>
<keyword evidence="2" id="KW-0472">Membrane</keyword>
<accession>A0A1Y1HUI8</accession>
<evidence type="ECO:0000313" key="5">
    <source>
        <dbReference type="Proteomes" id="UP000054558"/>
    </source>
</evidence>
<keyword evidence="3" id="KW-0732">Signal</keyword>
<feature type="chain" id="PRO_5011987922" evidence="3">
    <location>
        <begin position="32"/>
        <end position="149"/>
    </location>
</feature>
<keyword evidence="2" id="KW-0812">Transmembrane</keyword>
<evidence type="ECO:0000256" key="1">
    <source>
        <dbReference type="SAM" id="MobiDB-lite"/>
    </source>
</evidence>
<dbReference type="Proteomes" id="UP000054558">
    <property type="component" value="Unassembled WGS sequence"/>
</dbReference>
<feature type="compositionally biased region" description="Low complexity" evidence="1">
    <location>
        <begin position="29"/>
        <end position="50"/>
    </location>
</feature>
<feature type="region of interest" description="Disordered" evidence="1">
    <location>
        <begin position="29"/>
        <end position="81"/>
    </location>
</feature>
<feature type="compositionally biased region" description="Pro residues" evidence="1">
    <location>
        <begin position="51"/>
        <end position="76"/>
    </location>
</feature>
<dbReference type="EMBL" id="DF237040">
    <property type="protein sequence ID" value="GAQ81793.1"/>
    <property type="molecule type" value="Genomic_DNA"/>
</dbReference>
<gene>
    <name evidence="4" type="ORF">KFL_000910130</name>
</gene>
<proteinExistence type="predicted"/>
<evidence type="ECO:0000256" key="3">
    <source>
        <dbReference type="SAM" id="SignalP"/>
    </source>
</evidence>
<organism evidence="4 5">
    <name type="scientific">Klebsormidium nitens</name>
    <name type="common">Green alga</name>
    <name type="synonym">Ulothrix nitens</name>
    <dbReference type="NCBI Taxonomy" id="105231"/>
    <lineage>
        <taxon>Eukaryota</taxon>
        <taxon>Viridiplantae</taxon>
        <taxon>Streptophyta</taxon>
        <taxon>Klebsormidiophyceae</taxon>
        <taxon>Klebsormidiales</taxon>
        <taxon>Klebsormidiaceae</taxon>
        <taxon>Klebsormidium</taxon>
    </lineage>
</organism>
<feature type="signal peptide" evidence="3">
    <location>
        <begin position="1"/>
        <end position="31"/>
    </location>
</feature>
<sequence length="149" mass="15829">MARSLRLQGTWTLVVLLLALIALSNLPSSHAQTSNSTATNTTSAVASPAKAPGPSPKKAPAPAPKKAPPPPPPHYPPDQRRTNAVYGLTFGGIGFCASVLAAVLVYDFVKKVGYFKPRETATTKQLLHHGEFTTEDAVKAIDSPPRRYS</sequence>
<keyword evidence="5" id="KW-1185">Reference proteome</keyword>